<dbReference type="RefSeq" id="WP_209378674.1">
    <property type="nucleotide sequence ID" value="NZ_JAGIZB010000005.1"/>
</dbReference>
<dbReference type="SUPFAM" id="SSF48695">
    <property type="entry name" value="Multiheme cytochromes"/>
    <property type="match status" value="1"/>
</dbReference>
<sequence>MAQIFTPRADARLRLALIVGAGLVILIGASAFAWVRSGTAWAVGEPAPQPIPFSHAVHAGGLGLDCRFCHAGVERMAGAGMPSAETCLGCHDRVWNVTAQFAPLRAALARGAPVQWSSVSRLPDHARFDHSAHTQAGVACSTCHGEVQEMPRTVKAETLNMGFCLDCHRDPAPNQRPAAAVMARDYVPTDGTRDLRPYGLQVQRYEHFGVEVSPMTRCSTCHQ</sequence>
<reference evidence="3 4" key="1">
    <citation type="submission" date="2021-03" db="EMBL/GenBank/DDBJ databases">
        <authorList>
            <person name="So Y."/>
        </authorList>
    </citation>
    <scope>NUCLEOTIDE SEQUENCE [LARGE SCALE GENOMIC DNA]</scope>
    <source>
        <strain evidence="3 4">SSH11</strain>
    </source>
</reference>
<feature type="transmembrane region" description="Helical" evidence="1">
    <location>
        <begin position="12"/>
        <end position="35"/>
    </location>
</feature>
<feature type="domain" description="Cytochrome c7-like" evidence="2">
    <location>
        <begin position="127"/>
        <end position="223"/>
    </location>
</feature>
<dbReference type="EMBL" id="JAGIZB010000005">
    <property type="protein sequence ID" value="MBP0444436.1"/>
    <property type="molecule type" value="Genomic_DNA"/>
</dbReference>
<accession>A0ABS4ABS8</accession>
<dbReference type="Proteomes" id="UP000681594">
    <property type="component" value="Unassembled WGS sequence"/>
</dbReference>
<evidence type="ECO:0000313" key="4">
    <source>
        <dbReference type="Proteomes" id="UP000681594"/>
    </source>
</evidence>
<gene>
    <name evidence="3" type="ORF">J8J14_06550</name>
</gene>
<dbReference type="InterPro" id="IPR036280">
    <property type="entry name" value="Multihaem_cyt_sf"/>
</dbReference>
<proteinExistence type="predicted"/>
<protein>
    <submittedName>
        <fullName evidence="3">Cytochrome c3 family protein</fullName>
    </submittedName>
</protein>
<dbReference type="CDD" id="cd08168">
    <property type="entry name" value="Cytochrom_C3"/>
    <property type="match status" value="1"/>
</dbReference>
<keyword evidence="4" id="KW-1185">Reference proteome</keyword>
<dbReference type="PANTHER" id="PTHR39425">
    <property type="entry name" value="LIPOPROTEIN CYTOCHROME C"/>
    <property type="match status" value="1"/>
</dbReference>
<evidence type="ECO:0000313" key="3">
    <source>
        <dbReference type="EMBL" id="MBP0444436.1"/>
    </source>
</evidence>
<keyword evidence="1" id="KW-1133">Transmembrane helix</keyword>
<dbReference type="Gene3D" id="3.90.10.10">
    <property type="entry name" value="Cytochrome C3"/>
    <property type="match status" value="2"/>
</dbReference>
<evidence type="ECO:0000256" key="1">
    <source>
        <dbReference type="SAM" id="Phobius"/>
    </source>
</evidence>
<comment type="caution">
    <text evidence="3">The sequence shown here is derived from an EMBL/GenBank/DDBJ whole genome shotgun (WGS) entry which is preliminary data.</text>
</comment>
<dbReference type="PANTHER" id="PTHR39425:SF1">
    <property type="entry name" value="CYTOCHROME C7-LIKE DOMAIN-CONTAINING PROTEIN"/>
    <property type="match status" value="1"/>
</dbReference>
<organism evidence="3 4">
    <name type="scientific">Pararoseomonas baculiformis</name>
    <dbReference type="NCBI Taxonomy" id="2820812"/>
    <lineage>
        <taxon>Bacteria</taxon>
        <taxon>Pseudomonadati</taxon>
        <taxon>Pseudomonadota</taxon>
        <taxon>Alphaproteobacteria</taxon>
        <taxon>Acetobacterales</taxon>
        <taxon>Acetobacteraceae</taxon>
        <taxon>Pararoseomonas</taxon>
    </lineage>
</organism>
<name>A0ABS4ABS8_9PROT</name>
<dbReference type="Pfam" id="PF14522">
    <property type="entry name" value="Cytochrome_C7"/>
    <property type="match status" value="1"/>
</dbReference>
<dbReference type="InterPro" id="IPR029467">
    <property type="entry name" value="Cyt_c7-like"/>
</dbReference>
<keyword evidence="1" id="KW-0812">Transmembrane</keyword>
<evidence type="ECO:0000259" key="2">
    <source>
        <dbReference type="Pfam" id="PF14522"/>
    </source>
</evidence>
<keyword evidence="1" id="KW-0472">Membrane</keyword>